<protein>
    <recommendedName>
        <fullName evidence="4">C2H2-type domain-containing protein</fullName>
    </recommendedName>
</protein>
<keyword evidence="1" id="KW-0677">Repeat</keyword>
<evidence type="ECO:0000256" key="3">
    <source>
        <dbReference type="PROSITE-ProRule" id="PRU00023"/>
    </source>
</evidence>
<dbReference type="PROSITE" id="PS00028">
    <property type="entry name" value="ZINC_FINGER_C2H2_1"/>
    <property type="match status" value="1"/>
</dbReference>
<keyword evidence="6" id="KW-1185">Reference proteome</keyword>
<dbReference type="SMART" id="SM00248">
    <property type="entry name" value="ANK"/>
    <property type="match status" value="4"/>
</dbReference>
<dbReference type="Gene3D" id="1.25.40.20">
    <property type="entry name" value="Ankyrin repeat-containing domain"/>
    <property type="match status" value="1"/>
</dbReference>
<dbReference type="EMBL" id="BNJQ01000006">
    <property type="protein sequence ID" value="GHP03838.1"/>
    <property type="molecule type" value="Genomic_DNA"/>
</dbReference>
<gene>
    <name evidence="5" type="ORF">PPROV_000259200</name>
</gene>
<evidence type="ECO:0000259" key="4">
    <source>
        <dbReference type="PROSITE" id="PS00028"/>
    </source>
</evidence>
<dbReference type="InterPro" id="IPR013087">
    <property type="entry name" value="Znf_C2H2_type"/>
</dbReference>
<reference evidence="5" key="1">
    <citation type="submission" date="2020-10" db="EMBL/GenBank/DDBJ databases">
        <title>Unveiling of a novel bifunctional photoreceptor, Dualchrome1, isolated from a cosmopolitan green alga.</title>
        <authorList>
            <person name="Suzuki S."/>
            <person name="Kawachi M."/>
        </authorList>
    </citation>
    <scope>NUCLEOTIDE SEQUENCE</scope>
    <source>
        <strain evidence="5">NIES 2893</strain>
    </source>
</reference>
<dbReference type="Proteomes" id="UP000660262">
    <property type="component" value="Unassembled WGS sequence"/>
</dbReference>
<evidence type="ECO:0000313" key="6">
    <source>
        <dbReference type="Proteomes" id="UP000660262"/>
    </source>
</evidence>
<feature type="repeat" description="ANK" evidence="3">
    <location>
        <begin position="266"/>
        <end position="298"/>
    </location>
</feature>
<feature type="domain" description="C2H2-type" evidence="4">
    <location>
        <begin position="108"/>
        <end position="129"/>
    </location>
</feature>
<keyword evidence="2 3" id="KW-0040">ANK repeat</keyword>
<dbReference type="PROSITE" id="PS50088">
    <property type="entry name" value="ANK_REPEAT"/>
    <property type="match status" value="2"/>
</dbReference>
<sequence>MADTSLENLHCVASSALASPPAPIQLISPLRIRRRQKSAASDAFCAHDAVVKIHTHPSDYDRAMQIVAAAFRSGHLVQSLKLAKDGMHVCTSAHRDTLKQAYKSAVACPLCGHMCRDIRGIRDHAKQHHGADTMTKRNQLARLVQRADDDAERHVKQAARTSSLPLAIDLAKRGDLLGLQQLSHNELVATDKRQANALLWAAGSGHEHVVNWLLSSSRIAHTSSVHEQRDVDGRSALTWAARAGHVALIERFVCEMGMDVNERATNGTTPIMWAAWNLRREACELLVNLGADVHATNSHMCNVAQWIAMAPRTCCEGDKYEIACLQVLLLFVKHGVDPLALNGNAHSPIHKAAMLSNSLMIAWLVSSVVSPPEPYERQIAMVEGIPPPPHLRLEHVGADLDGLRPSDYAMIAENAPLTHLLRSVEGIMDAREKKSLIL</sequence>
<dbReference type="PANTHER" id="PTHR24198:SF165">
    <property type="entry name" value="ANKYRIN REPEAT-CONTAINING PROTEIN-RELATED"/>
    <property type="match status" value="1"/>
</dbReference>
<dbReference type="PANTHER" id="PTHR24198">
    <property type="entry name" value="ANKYRIN REPEAT AND PROTEIN KINASE DOMAIN-CONTAINING PROTEIN"/>
    <property type="match status" value="1"/>
</dbReference>
<evidence type="ECO:0000256" key="1">
    <source>
        <dbReference type="ARBA" id="ARBA00022737"/>
    </source>
</evidence>
<dbReference type="AlphaFoldDB" id="A0A830HAS2"/>
<dbReference type="SUPFAM" id="SSF48403">
    <property type="entry name" value="Ankyrin repeat"/>
    <property type="match status" value="1"/>
</dbReference>
<evidence type="ECO:0000256" key="2">
    <source>
        <dbReference type="ARBA" id="ARBA00023043"/>
    </source>
</evidence>
<name>A0A830HAS2_9CHLO</name>
<dbReference type="InterPro" id="IPR036770">
    <property type="entry name" value="Ankyrin_rpt-contain_sf"/>
</dbReference>
<comment type="caution">
    <text evidence="5">The sequence shown here is derived from an EMBL/GenBank/DDBJ whole genome shotgun (WGS) entry which is preliminary data.</text>
</comment>
<proteinExistence type="predicted"/>
<evidence type="ECO:0000313" key="5">
    <source>
        <dbReference type="EMBL" id="GHP03838.1"/>
    </source>
</evidence>
<dbReference type="PROSITE" id="PS50297">
    <property type="entry name" value="ANK_REP_REGION"/>
    <property type="match status" value="1"/>
</dbReference>
<accession>A0A830HAS2</accession>
<dbReference type="OrthoDB" id="498811at2759"/>
<dbReference type="Pfam" id="PF12796">
    <property type="entry name" value="Ank_2"/>
    <property type="match status" value="1"/>
</dbReference>
<dbReference type="InterPro" id="IPR002110">
    <property type="entry name" value="Ankyrin_rpt"/>
</dbReference>
<feature type="repeat" description="ANK" evidence="3">
    <location>
        <begin position="232"/>
        <end position="265"/>
    </location>
</feature>
<organism evidence="5 6">
    <name type="scientific">Pycnococcus provasolii</name>
    <dbReference type="NCBI Taxonomy" id="41880"/>
    <lineage>
        <taxon>Eukaryota</taxon>
        <taxon>Viridiplantae</taxon>
        <taxon>Chlorophyta</taxon>
        <taxon>Pseudoscourfieldiophyceae</taxon>
        <taxon>Pseudoscourfieldiales</taxon>
        <taxon>Pycnococcaceae</taxon>
        <taxon>Pycnococcus</taxon>
    </lineage>
</organism>